<dbReference type="InterPro" id="IPR050794">
    <property type="entry name" value="CPA2_transporter"/>
</dbReference>
<keyword evidence="6 10" id="KW-1133">Transmembrane helix</keyword>
<keyword evidence="2" id="KW-0813">Transport</keyword>
<evidence type="ECO:0000256" key="5">
    <source>
        <dbReference type="ARBA" id="ARBA00022958"/>
    </source>
</evidence>
<accession>A0A2C9V9U1</accession>
<reference evidence="13" key="1">
    <citation type="submission" date="2016-02" db="EMBL/GenBank/DDBJ databases">
        <title>WGS assembly of Manihot esculenta.</title>
        <authorList>
            <person name="Bredeson J.V."/>
            <person name="Prochnik S.E."/>
            <person name="Lyons J.B."/>
            <person name="Schmutz J."/>
            <person name="Grimwood J."/>
            <person name="Vrebalov J."/>
            <person name="Bart R.S."/>
            <person name="Amuge T."/>
            <person name="Ferguson M.E."/>
            <person name="Green R."/>
            <person name="Putnam N."/>
            <person name="Stites J."/>
            <person name="Rounsley S."/>
            <person name="Rokhsar D.S."/>
        </authorList>
    </citation>
    <scope>NUCLEOTIDE SEQUENCE [LARGE SCALE GENOMIC DNA]</scope>
    <source>
        <tissue evidence="13">Leaf</tissue>
    </source>
</reference>
<dbReference type="GO" id="GO:0012505">
    <property type="term" value="C:endomembrane system"/>
    <property type="evidence" value="ECO:0000318"/>
    <property type="project" value="GO_Central"/>
</dbReference>
<evidence type="ECO:0000256" key="9">
    <source>
        <dbReference type="ARBA" id="ARBA00038341"/>
    </source>
</evidence>
<evidence type="ECO:0000256" key="6">
    <source>
        <dbReference type="ARBA" id="ARBA00022989"/>
    </source>
</evidence>
<keyword evidence="3" id="KW-0633">Potassium transport</keyword>
<evidence type="ECO:0000256" key="4">
    <source>
        <dbReference type="ARBA" id="ARBA00022692"/>
    </source>
</evidence>
<feature type="transmembrane region" description="Helical" evidence="10">
    <location>
        <begin position="107"/>
        <end position="124"/>
    </location>
</feature>
<feature type="transmembrane region" description="Helical" evidence="10">
    <location>
        <begin position="301"/>
        <end position="322"/>
    </location>
</feature>
<feature type="domain" description="Cation/H+ exchanger transmembrane" evidence="11">
    <location>
        <begin position="60"/>
        <end position="285"/>
    </location>
</feature>
<comment type="subcellular location">
    <subcellularLocation>
        <location evidence="1">Membrane</location>
        <topology evidence="1">Multi-pass membrane protein</topology>
    </subcellularLocation>
</comment>
<sequence>MDRNNHTWMPAWENLTFICEGKQLNNTLQFRVGESPANWPFQLMILQIGLVNSFRLILECVLRPFGKHTFVPQILGAIALGPSLLGQNDTFYTQVLYSPKGVLMINMFKAMGYMFLLFLLSVRLELSIMKECGKLAVILGVASLVVPMVITITFSLFLRDFFQFSGELYKTLPSVAALVSTTSFHVILEVLTDLKLLNSELGRLALSSSMISGISSWLFLAVVFDVQEQLLMGMPEGIVLGQLSKIMVVFIVMFIFRPIMIWMVRKTPDGKPLKEPFAVFVPCFVIDAGRRTNINLMKLKNFVVVELLMTVSTLAKFVSIIVPSLYFKMPFLDALSLGFILNCKGLFDVQFFSRGNKLRLISNDNFAALVIGSAFQSAMCTWLVKLIYDPSRRYFAYARHTIEHINQEDSELRVLACVYQQDNVPSIISVIEDSNPTKEDPIEVYVLNLKQSVGGTVPLLISHQVKSSSSSYKPNEVDHVINAFCQIERRNQGLSMVQCYTSCAPYPTLHDAVCSMAQEKTTSLIILPVTNSNDPSTRIVNRNILKYAPCSVGILFDPRKTGRSILPHQAMKKVCVIFLGGSDDRETLAYGARMAMNPYIVLALIRLVDENQISDADLIEKRHDLNMITEFKHFTANSSNKVQFIEYATTEGSETAMLLRSICKRFDLILVGRRHDNSSALLSGLSEWNEKEELGVIGDMLASSDFDCRAHVLVIQQQASVVQEMIESPRRSSCRMSISDRPSLSISSIY</sequence>
<dbReference type="InterPro" id="IPR006153">
    <property type="entry name" value="Cation/H_exchanger_TM"/>
</dbReference>
<feature type="domain" description="Cation/H(+) antiporter C-terminal" evidence="12">
    <location>
        <begin position="574"/>
        <end position="718"/>
    </location>
</feature>
<dbReference type="Gene3D" id="1.20.1530.20">
    <property type="match status" value="2"/>
</dbReference>
<dbReference type="GO" id="GO:0016020">
    <property type="term" value="C:membrane"/>
    <property type="evidence" value="ECO:0007669"/>
    <property type="project" value="UniProtKB-SubCell"/>
</dbReference>
<evidence type="ECO:0000256" key="1">
    <source>
        <dbReference type="ARBA" id="ARBA00004141"/>
    </source>
</evidence>
<evidence type="ECO:0000256" key="2">
    <source>
        <dbReference type="ARBA" id="ARBA00022448"/>
    </source>
</evidence>
<dbReference type="EMBL" id="CM004395">
    <property type="protein sequence ID" value="OAY41567.1"/>
    <property type="molecule type" value="Genomic_DNA"/>
</dbReference>
<evidence type="ECO:0000256" key="8">
    <source>
        <dbReference type="ARBA" id="ARBA00023136"/>
    </source>
</evidence>
<feature type="transmembrane region" description="Helical" evidence="10">
    <location>
        <begin position="171"/>
        <end position="192"/>
    </location>
</feature>
<dbReference type="PANTHER" id="PTHR32468:SF96">
    <property type="entry name" value="CATION_H(+) ANTIPORTER 26-RELATED"/>
    <property type="match status" value="1"/>
</dbReference>
<dbReference type="PANTHER" id="PTHR32468">
    <property type="entry name" value="CATION/H + ANTIPORTER"/>
    <property type="match status" value="1"/>
</dbReference>
<organism evidence="13">
    <name type="scientific">Manihot esculenta</name>
    <name type="common">Cassava</name>
    <name type="synonym">Jatropha manihot</name>
    <dbReference type="NCBI Taxonomy" id="3983"/>
    <lineage>
        <taxon>Eukaryota</taxon>
        <taxon>Viridiplantae</taxon>
        <taxon>Streptophyta</taxon>
        <taxon>Embryophyta</taxon>
        <taxon>Tracheophyta</taxon>
        <taxon>Spermatophyta</taxon>
        <taxon>Magnoliopsida</taxon>
        <taxon>eudicotyledons</taxon>
        <taxon>Gunneridae</taxon>
        <taxon>Pentapetalae</taxon>
        <taxon>rosids</taxon>
        <taxon>fabids</taxon>
        <taxon>Malpighiales</taxon>
        <taxon>Euphorbiaceae</taxon>
        <taxon>Crotonoideae</taxon>
        <taxon>Manihoteae</taxon>
        <taxon>Manihot</taxon>
    </lineage>
</organism>
<dbReference type="AlphaFoldDB" id="A0A2C9V9U1"/>
<gene>
    <name evidence="13" type="ORF">MANES_09G112300</name>
</gene>
<dbReference type="GO" id="GO:0098662">
    <property type="term" value="P:inorganic cation transmembrane transport"/>
    <property type="evidence" value="ECO:0000318"/>
    <property type="project" value="GO_Central"/>
</dbReference>
<dbReference type="GO" id="GO:1902600">
    <property type="term" value="P:proton transmembrane transport"/>
    <property type="evidence" value="ECO:0007669"/>
    <property type="project" value="InterPro"/>
</dbReference>
<dbReference type="InterPro" id="IPR038770">
    <property type="entry name" value="Na+/solute_symporter_sf"/>
</dbReference>
<evidence type="ECO:0000256" key="3">
    <source>
        <dbReference type="ARBA" id="ARBA00022538"/>
    </source>
</evidence>
<feature type="transmembrane region" description="Helical" evidence="10">
    <location>
        <begin position="244"/>
        <end position="264"/>
    </location>
</feature>
<dbReference type="InterPro" id="IPR057290">
    <property type="entry name" value="CHX17_C"/>
</dbReference>
<name>A0A2C9V9U1_MANES</name>
<dbReference type="Pfam" id="PF00999">
    <property type="entry name" value="Na_H_Exchanger"/>
    <property type="match status" value="1"/>
</dbReference>
<keyword evidence="5" id="KW-0630">Potassium</keyword>
<keyword evidence="8 10" id="KW-0472">Membrane</keyword>
<dbReference type="GO" id="GO:0006885">
    <property type="term" value="P:regulation of pH"/>
    <property type="evidence" value="ECO:0000318"/>
    <property type="project" value="GO_Central"/>
</dbReference>
<keyword evidence="4 10" id="KW-0812">Transmembrane</keyword>
<dbReference type="STRING" id="3983.A0A2C9V9U1"/>
<evidence type="ECO:0000256" key="7">
    <source>
        <dbReference type="ARBA" id="ARBA00023065"/>
    </source>
</evidence>
<dbReference type="GO" id="GO:0015297">
    <property type="term" value="F:antiporter activity"/>
    <property type="evidence" value="ECO:0007669"/>
    <property type="project" value="InterPro"/>
</dbReference>
<evidence type="ECO:0000256" key="10">
    <source>
        <dbReference type="SAM" id="Phobius"/>
    </source>
</evidence>
<keyword evidence="7" id="KW-0406">Ion transport</keyword>
<feature type="transmembrane region" description="Helical" evidence="10">
    <location>
        <begin position="136"/>
        <end position="159"/>
    </location>
</feature>
<evidence type="ECO:0000259" key="12">
    <source>
        <dbReference type="Pfam" id="PF23259"/>
    </source>
</evidence>
<proteinExistence type="inferred from homology"/>
<protein>
    <submittedName>
        <fullName evidence="13">Uncharacterized protein</fullName>
    </submittedName>
</protein>
<feature type="transmembrane region" description="Helical" evidence="10">
    <location>
        <begin position="70"/>
        <end position="87"/>
    </location>
</feature>
<dbReference type="GO" id="GO:0006813">
    <property type="term" value="P:potassium ion transport"/>
    <property type="evidence" value="ECO:0007669"/>
    <property type="project" value="UniProtKB-KW"/>
</dbReference>
<feature type="transmembrane region" description="Helical" evidence="10">
    <location>
        <begin position="204"/>
        <end position="224"/>
    </location>
</feature>
<evidence type="ECO:0000313" key="13">
    <source>
        <dbReference type="EMBL" id="OAY41567.1"/>
    </source>
</evidence>
<comment type="similarity">
    <text evidence="9">Belongs to the monovalent cation:proton antiporter 2 (CPA2) transporter (TC 2.A.37) family. CHX (TC 2.A.37.4) subfamily.</text>
</comment>
<evidence type="ECO:0000259" key="11">
    <source>
        <dbReference type="Pfam" id="PF00999"/>
    </source>
</evidence>
<dbReference type="Pfam" id="PF23259">
    <property type="entry name" value="CHX17_C"/>
    <property type="match status" value="1"/>
</dbReference>